<proteinExistence type="predicted"/>
<keyword evidence="6" id="KW-0560">Oxidoreductase</keyword>
<dbReference type="InterPro" id="IPR050074">
    <property type="entry name" value="DHO_dehydrogenase"/>
</dbReference>
<evidence type="ECO:0000256" key="6">
    <source>
        <dbReference type="ARBA" id="ARBA00023002"/>
    </source>
</evidence>
<feature type="non-terminal residue" evidence="8">
    <location>
        <position position="1"/>
    </location>
</feature>
<keyword evidence="4" id="KW-0288">FMN</keyword>
<evidence type="ECO:0000256" key="5">
    <source>
        <dbReference type="ARBA" id="ARBA00022975"/>
    </source>
</evidence>
<dbReference type="Gene3D" id="3.20.20.70">
    <property type="entry name" value="Aldolase class I"/>
    <property type="match status" value="1"/>
</dbReference>
<evidence type="ECO:0000259" key="7">
    <source>
        <dbReference type="Pfam" id="PF01180"/>
    </source>
</evidence>
<dbReference type="GO" id="GO:0005737">
    <property type="term" value="C:cytoplasm"/>
    <property type="evidence" value="ECO:0007669"/>
    <property type="project" value="InterPro"/>
</dbReference>
<dbReference type="Pfam" id="PF01180">
    <property type="entry name" value="DHO_dh"/>
    <property type="match status" value="1"/>
</dbReference>
<dbReference type="PANTHER" id="PTHR48109:SF1">
    <property type="entry name" value="DIHYDROOROTATE DEHYDROGENASE (FUMARATE)"/>
    <property type="match status" value="1"/>
</dbReference>
<dbReference type="InterPro" id="IPR033888">
    <property type="entry name" value="DHOD_1B"/>
</dbReference>
<dbReference type="CDD" id="cd04740">
    <property type="entry name" value="DHOD_1B_like"/>
    <property type="match status" value="1"/>
</dbReference>
<dbReference type="UniPathway" id="UPA00070"/>
<dbReference type="PANTHER" id="PTHR48109">
    <property type="entry name" value="DIHYDROOROTATE DEHYDROGENASE (QUINONE), MITOCHONDRIAL-RELATED"/>
    <property type="match status" value="1"/>
</dbReference>
<dbReference type="NCBIfam" id="NF005574">
    <property type="entry name" value="PRK07259.1"/>
    <property type="match status" value="1"/>
</dbReference>
<comment type="pathway">
    <text evidence="2">Pyrimidine metabolism; UMP biosynthesis via de novo pathway.</text>
</comment>
<dbReference type="InterPro" id="IPR013785">
    <property type="entry name" value="Aldolase_TIM"/>
</dbReference>
<evidence type="ECO:0000256" key="1">
    <source>
        <dbReference type="ARBA" id="ARBA00001917"/>
    </source>
</evidence>
<dbReference type="GO" id="GO:0006207">
    <property type="term" value="P:'de novo' pyrimidine nucleobase biosynthetic process"/>
    <property type="evidence" value="ECO:0007669"/>
    <property type="project" value="InterPro"/>
</dbReference>
<dbReference type="PIRSF" id="PIRSF000164">
    <property type="entry name" value="DHO_oxidase"/>
    <property type="match status" value="1"/>
</dbReference>
<evidence type="ECO:0000256" key="3">
    <source>
        <dbReference type="ARBA" id="ARBA00022630"/>
    </source>
</evidence>
<dbReference type="GO" id="GO:0004152">
    <property type="term" value="F:dihydroorotate dehydrogenase activity"/>
    <property type="evidence" value="ECO:0007669"/>
    <property type="project" value="InterPro"/>
</dbReference>
<dbReference type="EMBL" id="UINC01007185">
    <property type="protein sequence ID" value="SVA31893.1"/>
    <property type="molecule type" value="Genomic_DNA"/>
</dbReference>
<keyword evidence="3" id="KW-0285">Flavoprotein</keyword>
<evidence type="ECO:0000256" key="4">
    <source>
        <dbReference type="ARBA" id="ARBA00022643"/>
    </source>
</evidence>
<feature type="domain" description="Dihydroorotate dehydrogenase catalytic" evidence="7">
    <location>
        <begin position="2"/>
        <end position="243"/>
    </location>
</feature>
<gene>
    <name evidence="8" type="ORF">METZ01_LOCUS84747</name>
</gene>
<dbReference type="GO" id="GO:0044205">
    <property type="term" value="P:'de novo' UMP biosynthetic process"/>
    <property type="evidence" value="ECO:0007669"/>
    <property type="project" value="UniProtKB-UniPathway"/>
</dbReference>
<evidence type="ECO:0000313" key="8">
    <source>
        <dbReference type="EMBL" id="SVA31893.1"/>
    </source>
</evidence>
<dbReference type="NCBIfam" id="TIGR01037">
    <property type="entry name" value="pyrD_sub1_fam"/>
    <property type="match status" value="1"/>
</dbReference>
<comment type="cofactor">
    <cofactor evidence="1">
        <name>FMN</name>
        <dbReference type="ChEBI" id="CHEBI:58210"/>
    </cofactor>
</comment>
<dbReference type="InterPro" id="IPR049622">
    <property type="entry name" value="Dihydroorotate_DH_I"/>
</dbReference>
<sequence length="264" mass="27936">VTKSITKHPREGNPPPRIVETPSGMINSIGLANIGVDKYIEDMIPIYENMGTQVITNIAGFSIDDYLYVLEKLESSGGNVCGYEINISCPNVDNGRMVFAVDPNATKELTKTLRSATKKLLILKLSPNVSDIGEIAIAGVEGGADVLSAINTLFGMSIDPATRRPNVNTNIGGLSGPSIRPVGIASVFKISEAVDVPIIGIGGITSAKDVIEYLLAGASAVQVGTANYRDAAIAQKIINDLSSYCELNDVATLRDLIGKVKPYE</sequence>
<dbReference type="AlphaFoldDB" id="A0A381UY49"/>
<protein>
    <recommendedName>
        <fullName evidence="7">Dihydroorotate dehydrogenase catalytic domain-containing protein</fullName>
    </recommendedName>
</protein>
<name>A0A381UY49_9ZZZZ</name>
<dbReference type="InterPro" id="IPR001295">
    <property type="entry name" value="Dihydroorotate_DH_CS"/>
</dbReference>
<keyword evidence="5" id="KW-0665">Pyrimidine biosynthesis</keyword>
<evidence type="ECO:0000256" key="2">
    <source>
        <dbReference type="ARBA" id="ARBA00004725"/>
    </source>
</evidence>
<organism evidence="8">
    <name type="scientific">marine metagenome</name>
    <dbReference type="NCBI Taxonomy" id="408172"/>
    <lineage>
        <taxon>unclassified sequences</taxon>
        <taxon>metagenomes</taxon>
        <taxon>ecological metagenomes</taxon>
    </lineage>
</organism>
<dbReference type="InterPro" id="IPR012135">
    <property type="entry name" value="Dihydroorotate_DH_1_2"/>
</dbReference>
<reference evidence="8" key="1">
    <citation type="submission" date="2018-05" db="EMBL/GenBank/DDBJ databases">
        <authorList>
            <person name="Lanie J.A."/>
            <person name="Ng W.-L."/>
            <person name="Kazmierczak K.M."/>
            <person name="Andrzejewski T.M."/>
            <person name="Davidsen T.M."/>
            <person name="Wayne K.J."/>
            <person name="Tettelin H."/>
            <person name="Glass J.I."/>
            <person name="Rusch D."/>
            <person name="Podicherti R."/>
            <person name="Tsui H.-C.T."/>
            <person name="Winkler M.E."/>
        </authorList>
    </citation>
    <scope>NUCLEOTIDE SEQUENCE</scope>
</reference>
<dbReference type="PROSITE" id="PS00912">
    <property type="entry name" value="DHODEHASE_2"/>
    <property type="match status" value="1"/>
</dbReference>
<dbReference type="InterPro" id="IPR005720">
    <property type="entry name" value="Dihydroorotate_DH_cat"/>
</dbReference>
<accession>A0A381UY49</accession>
<dbReference type="SUPFAM" id="SSF51395">
    <property type="entry name" value="FMN-linked oxidoreductases"/>
    <property type="match status" value="1"/>
</dbReference>